<reference evidence="3" key="1">
    <citation type="journal article" date="2019" name="Int. J. Syst. Evol. Microbiol.">
        <title>The Global Catalogue of Microorganisms (GCM) 10K type strain sequencing project: providing services to taxonomists for standard genome sequencing and annotation.</title>
        <authorList>
            <consortium name="The Broad Institute Genomics Platform"/>
            <consortium name="The Broad Institute Genome Sequencing Center for Infectious Disease"/>
            <person name="Wu L."/>
            <person name="Ma J."/>
        </authorList>
    </citation>
    <scope>NUCLEOTIDE SEQUENCE [LARGE SCALE GENOMIC DNA]</scope>
    <source>
        <strain evidence="3">NBRC 101365</strain>
    </source>
</reference>
<keyword evidence="3" id="KW-1185">Reference proteome</keyword>
<gene>
    <name evidence="2" type="ORF">GCM10007874_28660</name>
</gene>
<dbReference type="SUPFAM" id="SSF53474">
    <property type="entry name" value="alpha/beta-Hydrolases"/>
    <property type="match status" value="1"/>
</dbReference>
<protein>
    <recommendedName>
        <fullName evidence="1">Bacterial virulence domain-containing protein</fullName>
    </recommendedName>
</protein>
<comment type="caution">
    <text evidence="2">The sequence shown here is derived from an EMBL/GenBank/DDBJ whole genome shotgun (WGS) entry which is preliminary data.</text>
</comment>
<name>A0ABQ6CJE1_9HYPH</name>
<feature type="domain" description="Bacterial virulence" evidence="1">
    <location>
        <begin position="77"/>
        <end position="255"/>
    </location>
</feature>
<dbReference type="EMBL" id="BSPC01000024">
    <property type="protein sequence ID" value="GLS19849.1"/>
    <property type="molecule type" value="Genomic_DNA"/>
</dbReference>
<proteinExistence type="predicted"/>
<evidence type="ECO:0000313" key="2">
    <source>
        <dbReference type="EMBL" id="GLS19849.1"/>
    </source>
</evidence>
<dbReference type="InterPro" id="IPR010333">
    <property type="entry name" value="VirJ"/>
</dbReference>
<dbReference type="Pfam" id="PF06057">
    <property type="entry name" value="VirJ"/>
    <property type="match status" value="1"/>
</dbReference>
<dbReference type="InterPro" id="IPR029058">
    <property type="entry name" value="AB_hydrolase_fold"/>
</dbReference>
<dbReference type="Gene3D" id="3.40.50.1820">
    <property type="entry name" value="alpha/beta hydrolase"/>
    <property type="match status" value="1"/>
</dbReference>
<sequence length="276" mass="29403">MRAAAMIRIFTLRHLGAILLALAASLYFTDRVLPRWFPGAFGSVWGGLGAPDNSNVPLALRDLPVVLVDGKNEGGPIAVMLSGNGGWWGIDDGITNGLARAGVTTIGLNSLAYFIHRRTPEEVAETIQRMVAPFRADRPIILVGYSFGADIAATVYAHLPDDLRTRVSEVSLLGLSREADYAVGFMKVTGGRQATIPAVAAISGPHVQCFRGMEEGERSGCNDVDPQKVEVIAVPGGHHFNGDYDAIARQVLQGMPDPRGGDPVRYAGSADVLVRS</sequence>
<evidence type="ECO:0000259" key="1">
    <source>
        <dbReference type="Pfam" id="PF06057"/>
    </source>
</evidence>
<organism evidence="2 3">
    <name type="scientific">Labrys miyagiensis</name>
    <dbReference type="NCBI Taxonomy" id="346912"/>
    <lineage>
        <taxon>Bacteria</taxon>
        <taxon>Pseudomonadati</taxon>
        <taxon>Pseudomonadota</taxon>
        <taxon>Alphaproteobacteria</taxon>
        <taxon>Hyphomicrobiales</taxon>
        <taxon>Xanthobacteraceae</taxon>
        <taxon>Labrys</taxon>
    </lineage>
</organism>
<evidence type="ECO:0000313" key="3">
    <source>
        <dbReference type="Proteomes" id="UP001156882"/>
    </source>
</evidence>
<dbReference type="Proteomes" id="UP001156882">
    <property type="component" value="Unassembled WGS sequence"/>
</dbReference>
<accession>A0ABQ6CJE1</accession>